<dbReference type="Proteomes" id="UP000217199">
    <property type="component" value="Unassembled WGS sequence"/>
</dbReference>
<dbReference type="InParanoid" id="A0A286UA93"/>
<dbReference type="InterPro" id="IPR050309">
    <property type="entry name" value="Type-B_Carboxylest/Lipase"/>
</dbReference>
<feature type="domain" description="Carboxylesterase type B" evidence="4">
    <location>
        <begin position="24"/>
        <end position="512"/>
    </location>
</feature>
<gene>
    <name evidence="5" type="ORF">PNOK_0812200</name>
</gene>
<dbReference type="Gene3D" id="3.40.50.1820">
    <property type="entry name" value="alpha/beta hydrolase"/>
    <property type="match status" value="1"/>
</dbReference>
<keyword evidence="2 3" id="KW-0378">Hydrolase</keyword>
<proteinExistence type="inferred from homology"/>
<evidence type="ECO:0000256" key="3">
    <source>
        <dbReference type="RuleBase" id="RU361235"/>
    </source>
</evidence>
<accession>A0A286UA93</accession>
<dbReference type="InterPro" id="IPR029058">
    <property type="entry name" value="AB_hydrolase_fold"/>
</dbReference>
<name>A0A286UA93_9AGAM</name>
<protein>
    <recommendedName>
        <fullName evidence="3">Carboxylic ester hydrolase</fullName>
        <ecNumber evidence="3">3.1.1.-</ecNumber>
    </recommendedName>
</protein>
<evidence type="ECO:0000256" key="2">
    <source>
        <dbReference type="ARBA" id="ARBA00022801"/>
    </source>
</evidence>
<evidence type="ECO:0000259" key="4">
    <source>
        <dbReference type="Pfam" id="PF00135"/>
    </source>
</evidence>
<dbReference type="OrthoDB" id="408631at2759"/>
<comment type="caution">
    <text evidence="5">The sequence shown here is derived from an EMBL/GenBank/DDBJ whole genome shotgun (WGS) entry which is preliminary data.</text>
</comment>
<evidence type="ECO:0000256" key="1">
    <source>
        <dbReference type="ARBA" id="ARBA00005964"/>
    </source>
</evidence>
<evidence type="ECO:0000313" key="5">
    <source>
        <dbReference type="EMBL" id="PAV16502.1"/>
    </source>
</evidence>
<reference evidence="5 6" key="1">
    <citation type="journal article" date="2017" name="Mol. Ecol.">
        <title>Comparative and population genomic landscape of Phellinus noxius: A hypervariable fungus causing root rot in trees.</title>
        <authorList>
            <person name="Chung C.L."/>
            <person name="Lee T.J."/>
            <person name="Akiba M."/>
            <person name="Lee H.H."/>
            <person name="Kuo T.H."/>
            <person name="Liu D."/>
            <person name="Ke H.M."/>
            <person name="Yokoi T."/>
            <person name="Roa M.B."/>
            <person name="Lu M.J."/>
            <person name="Chang Y.Y."/>
            <person name="Ann P.J."/>
            <person name="Tsai J.N."/>
            <person name="Chen C.Y."/>
            <person name="Tzean S.S."/>
            <person name="Ota Y."/>
            <person name="Hattori T."/>
            <person name="Sahashi N."/>
            <person name="Liou R.F."/>
            <person name="Kikuchi T."/>
            <person name="Tsai I.J."/>
        </authorList>
    </citation>
    <scope>NUCLEOTIDE SEQUENCE [LARGE SCALE GENOMIC DNA]</scope>
    <source>
        <strain evidence="5 6">FFPRI411160</strain>
    </source>
</reference>
<dbReference type="SUPFAM" id="SSF53474">
    <property type="entry name" value="alpha/beta-Hydrolases"/>
    <property type="match status" value="1"/>
</dbReference>
<dbReference type="PROSITE" id="PS00122">
    <property type="entry name" value="CARBOXYLESTERASE_B_1"/>
    <property type="match status" value="1"/>
</dbReference>
<dbReference type="InterPro" id="IPR019826">
    <property type="entry name" value="Carboxylesterase_B_AS"/>
</dbReference>
<dbReference type="Pfam" id="PF00135">
    <property type="entry name" value="COesterase"/>
    <property type="match status" value="1"/>
</dbReference>
<organism evidence="5 6">
    <name type="scientific">Pyrrhoderma noxium</name>
    <dbReference type="NCBI Taxonomy" id="2282107"/>
    <lineage>
        <taxon>Eukaryota</taxon>
        <taxon>Fungi</taxon>
        <taxon>Dikarya</taxon>
        <taxon>Basidiomycota</taxon>
        <taxon>Agaricomycotina</taxon>
        <taxon>Agaricomycetes</taxon>
        <taxon>Hymenochaetales</taxon>
        <taxon>Hymenochaetaceae</taxon>
        <taxon>Pyrrhoderma</taxon>
    </lineage>
</organism>
<dbReference type="EC" id="3.1.1.-" evidence="3"/>
<dbReference type="EMBL" id="NBII01000008">
    <property type="protein sequence ID" value="PAV16502.1"/>
    <property type="molecule type" value="Genomic_DNA"/>
</dbReference>
<dbReference type="PANTHER" id="PTHR11559">
    <property type="entry name" value="CARBOXYLESTERASE"/>
    <property type="match status" value="1"/>
</dbReference>
<dbReference type="InterPro" id="IPR002018">
    <property type="entry name" value="CarbesteraseB"/>
</dbReference>
<dbReference type="AlphaFoldDB" id="A0A286UA93"/>
<dbReference type="GO" id="GO:0016787">
    <property type="term" value="F:hydrolase activity"/>
    <property type="evidence" value="ECO:0007669"/>
    <property type="project" value="UniProtKB-KW"/>
</dbReference>
<sequence>MNDLFSRHGTCQASYATVWVEASSLVVNTTSGAFQGVSVANGTERWLGIPFAQPPVGALRFKAPVSVKSPSDGVTNATTFGNACPQRISNLGAPISEDCLYINVWRPQGTSPSEKLPVLAWIYGGQYTSGAASIHTYDPTRIINRSVLDGKPLIFVSFNYRINTFGFISSSFIPPEDLNAGLQDQRLALKFIQNNIAVFGGDPDKVTIWGQSAGAGSVQAHVLYPTEEPLFRSAMADSLTGPFKSSPFSFQYDEPGKPFARLVEGLGCPLSSDSIPCLQKVPFETLLNLSNMMISGVLNTQLWEPSIGPPGSFAERRASEVIESGAFRHIPFLAGTNLNEGKTFSETLLGISHPGRTEAQVLNTFIGDLLLDNRTLTTDVLDRIDELYPANDSSLDAPFNTGDSLYDRASAFYGDNMFLSPRRRFFDKAAEFQPLYGYHFREFIPGNNITFGVAHASELVLLFGPVPTPVEQELADTWLDHYINFISDMNPGPSWPEFTSDNKVVLQILRNNITGIPDDFNIEKTNFLNSAGY</sequence>
<keyword evidence="6" id="KW-1185">Reference proteome</keyword>
<dbReference type="InterPro" id="IPR019819">
    <property type="entry name" value="Carboxylesterase_B_CS"/>
</dbReference>
<dbReference type="STRING" id="2282107.A0A286UA93"/>
<dbReference type="PROSITE" id="PS00941">
    <property type="entry name" value="CARBOXYLESTERASE_B_2"/>
    <property type="match status" value="1"/>
</dbReference>
<comment type="similarity">
    <text evidence="1 3">Belongs to the type-B carboxylesterase/lipase family.</text>
</comment>
<evidence type="ECO:0000313" key="6">
    <source>
        <dbReference type="Proteomes" id="UP000217199"/>
    </source>
</evidence>